<dbReference type="GO" id="GO:0000785">
    <property type="term" value="C:chromatin"/>
    <property type="evidence" value="ECO:0007669"/>
    <property type="project" value="TreeGrafter"/>
</dbReference>
<dbReference type="GO" id="GO:0005634">
    <property type="term" value="C:nucleus"/>
    <property type="evidence" value="ECO:0007669"/>
    <property type="project" value="TreeGrafter"/>
</dbReference>
<dbReference type="GO" id="GO:0003682">
    <property type="term" value="F:chromatin binding"/>
    <property type="evidence" value="ECO:0007669"/>
    <property type="project" value="TreeGrafter"/>
</dbReference>
<dbReference type="GO" id="GO:0016887">
    <property type="term" value="F:ATP hydrolysis activity"/>
    <property type="evidence" value="ECO:0007669"/>
    <property type="project" value="TreeGrafter"/>
</dbReference>
<dbReference type="Pfam" id="PF00628">
    <property type="entry name" value="PHD"/>
    <property type="match status" value="1"/>
</dbReference>
<dbReference type="OrthoDB" id="608866at2759"/>
<dbReference type="InterPro" id="IPR009057">
    <property type="entry name" value="Homeodomain-like_sf"/>
</dbReference>
<dbReference type="GO" id="GO:0008270">
    <property type="term" value="F:zinc ion binding"/>
    <property type="evidence" value="ECO:0007669"/>
    <property type="project" value="UniProtKB-KW"/>
</dbReference>
<evidence type="ECO:0000313" key="7">
    <source>
        <dbReference type="EMBL" id="KAJ4954695.1"/>
    </source>
</evidence>
<dbReference type="InterPro" id="IPR011011">
    <property type="entry name" value="Znf_FYVE_PHD"/>
</dbReference>
<evidence type="ECO:0000259" key="6">
    <source>
        <dbReference type="Pfam" id="PF00628"/>
    </source>
</evidence>
<dbReference type="InterPro" id="IPR013083">
    <property type="entry name" value="Znf_RING/FYVE/PHD"/>
</dbReference>
<dbReference type="PANTHER" id="PTHR45623">
    <property type="entry name" value="CHROMODOMAIN-HELICASE-DNA-BINDING PROTEIN 3-RELATED-RELATED"/>
    <property type="match status" value="1"/>
</dbReference>
<gene>
    <name evidence="7" type="ORF">NE237_011478</name>
</gene>
<evidence type="ECO:0000256" key="5">
    <source>
        <dbReference type="SAM" id="MobiDB-lite"/>
    </source>
</evidence>
<organism evidence="7 8">
    <name type="scientific">Protea cynaroides</name>
    <dbReference type="NCBI Taxonomy" id="273540"/>
    <lineage>
        <taxon>Eukaryota</taxon>
        <taxon>Viridiplantae</taxon>
        <taxon>Streptophyta</taxon>
        <taxon>Embryophyta</taxon>
        <taxon>Tracheophyta</taxon>
        <taxon>Spermatophyta</taxon>
        <taxon>Magnoliopsida</taxon>
        <taxon>Proteales</taxon>
        <taxon>Proteaceae</taxon>
        <taxon>Protea</taxon>
    </lineage>
</organism>
<dbReference type="EMBL" id="JAMYWD010000011">
    <property type="protein sequence ID" value="KAJ4954695.1"/>
    <property type="molecule type" value="Genomic_DNA"/>
</dbReference>
<evidence type="ECO:0000256" key="4">
    <source>
        <dbReference type="ARBA" id="ARBA00023242"/>
    </source>
</evidence>
<dbReference type="Gene3D" id="1.10.10.60">
    <property type="entry name" value="Homeodomain-like"/>
    <property type="match status" value="1"/>
</dbReference>
<sequence length="1014" mass="111764">MISSKVVKTYRRKRTSSRLEPASGTLCANISSESPSDIVVTRLGQHDGSSKKYLPENKKGDAGLGIKCFELGGNVLRCGGCSQTYHLQCIDPSLEHVTHEQWLCTICVRQKHPRKSLEQQVPESVRQMARSGLTDKVFPAMKHGQDSSARETECSLLTDAYLNSGSTCKSAFPEMRSISQFEAMGIELKTKSLCVDSSLERNCSFGCPSACVSKAFDMENPDSLSKDKACLTCGDEITKKNCSSPLITFCRRAKKKKDVNTTDTENNSVVEEKRCTAINYCSYASEIGSEHEAPLGCISVGQLTAVISLRQDPDMSNLQDKLFNKEVAASAACNSADRQKDLPIKCAATSSTIMDLEVNEDKHCKLTEVGVSVVEEFQSVENGGSKGAVKPGVVFGSRASVSPLDLSVAPPDSCGTVKGSCSELNINAASRTLLGIPNLASPYYASVLHEAKTKKGKDSLPLETSNEMVQERPSSDIHAGRNSCLTKECCNNSTDHGKDSTLLQINISSQNQCQENIYEDFMKETAPLACRPSEATAFVDLSLTESGCKDDPCTQLSTKSFLCPPLFLGLSLPMEPETAVSASKNCSSMSSFPNLIKRKDTQKLISHSAPDQRAIQRHKLMLDNIVTRAKTLKGNQGCWLDKSKGSATAWSEEELDSLWIGVRRHGKGNWDAMLRDPRLHFSVWRVAKDLAEQWDEEHSKLLSSMLIQPARFGNLQDNAQCINSGLWSETGVTGNEYASYRMGNCMPPMSQALMDETQLSLGNVYIRGGRSYPYSLPSQYTLHHTLAENNCPDKVSSVLDTDLRNVVLQRISNKQLQKNIRGQRNRTYPSRKHLRYRTNISIFEQNPFDKSASHDGLQNRELSRYEVGATSHKSLLPDHPPTESSVKDNLPHWLREVISLPPPRPTDPALTHPVSQVSLLYNEHQRVIPPFCNELPLSQTNPHQGPRRNDSRFGHLSMTGSSSVMPEAENPILNRRTDLNPASSFSIGKTEDFIVIESDASSEETISDDQSGRP</sequence>
<dbReference type="Proteomes" id="UP001141806">
    <property type="component" value="Unassembled WGS sequence"/>
</dbReference>
<dbReference type="AlphaFoldDB" id="A0A9Q0JXZ1"/>
<dbReference type="SUPFAM" id="SSF46689">
    <property type="entry name" value="Homeodomain-like"/>
    <property type="match status" value="1"/>
</dbReference>
<keyword evidence="8" id="KW-1185">Reference proteome</keyword>
<feature type="region of interest" description="Disordered" evidence="5">
    <location>
        <begin position="933"/>
        <end position="967"/>
    </location>
</feature>
<comment type="caution">
    <text evidence="7">The sequence shown here is derived from an EMBL/GenBank/DDBJ whole genome shotgun (WGS) entry which is preliminary data.</text>
</comment>
<dbReference type="CDD" id="cd11660">
    <property type="entry name" value="SANT_TRF"/>
    <property type="match status" value="1"/>
</dbReference>
<dbReference type="Gene3D" id="3.30.40.10">
    <property type="entry name" value="Zinc/RING finger domain, C3HC4 (zinc finger)"/>
    <property type="match status" value="1"/>
</dbReference>
<dbReference type="InterPro" id="IPR019787">
    <property type="entry name" value="Znf_PHD-finger"/>
</dbReference>
<name>A0A9Q0JXZ1_9MAGN</name>
<dbReference type="SUPFAM" id="SSF57903">
    <property type="entry name" value="FYVE/PHD zinc finger"/>
    <property type="match status" value="1"/>
</dbReference>
<evidence type="ECO:0000256" key="2">
    <source>
        <dbReference type="ARBA" id="ARBA00022771"/>
    </source>
</evidence>
<dbReference type="GO" id="GO:0140658">
    <property type="term" value="F:ATP-dependent chromatin remodeler activity"/>
    <property type="evidence" value="ECO:0007669"/>
    <property type="project" value="TreeGrafter"/>
</dbReference>
<dbReference type="GO" id="GO:0003677">
    <property type="term" value="F:DNA binding"/>
    <property type="evidence" value="ECO:0007669"/>
    <property type="project" value="TreeGrafter"/>
</dbReference>
<keyword evidence="3" id="KW-0862">Zinc</keyword>
<dbReference type="GO" id="GO:0042393">
    <property type="term" value="F:histone binding"/>
    <property type="evidence" value="ECO:0007669"/>
    <property type="project" value="TreeGrafter"/>
</dbReference>
<keyword evidence="4" id="KW-0539">Nucleus</keyword>
<dbReference type="PANTHER" id="PTHR45623:SF43">
    <property type="entry name" value="OS02G0817000 PROTEIN"/>
    <property type="match status" value="1"/>
</dbReference>
<reference evidence="7" key="1">
    <citation type="journal article" date="2023" name="Plant J.">
        <title>The genome of the king protea, Protea cynaroides.</title>
        <authorList>
            <person name="Chang J."/>
            <person name="Duong T.A."/>
            <person name="Schoeman C."/>
            <person name="Ma X."/>
            <person name="Roodt D."/>
            <person name="Barker N."/>
            <person name="Li Z."/>
            <person name="Van de Peer Y."/>
            <person name="Mizrachi E."/>
        </authorList>
    </citation>
    <scope>NUCLEOTIDE SEQUENCE</scope>
    <source>
        <tissue evidence="7">Young leaves</tissue>
    </source>
</reference>
<keyword evidence="1" id="KW-0479">Metal-binding</keyword>
<protein>
    <recommendedName>
        <fullName evidence="6">PHD-type domain-containing protein</fullName>
    </recommendedName>
</protein>
<accession>A0A9Q0JXZ1</accession>
<keyword evidence="2" id="KW-0863">Zinc-finger</keyword>
<proteinExistence type="predicted"/>
<feature type="domain" description="PHD-type" evidence="6">
    <location>
        <begin position="72"/>
        <end position="107"/>
    </location>
</feature>
<evidence type="ECO:0000256" key="3">
    <source>
        <dbReference type="ARBA" id="ARBA00022833"/>
    </source>
</evidence>
<evidence type="ECO:0000313" key="8">
    <source>
        <dbReference type="Proteomes" id="UP001141806"/>
    </source>
</evidence>
<feature type="region of interest" description="Disordered" evidence="5">
    <location>
        <begin position="456"/>
        <end position="477"/>
    </location>
</feature>
<dbReference type="GO" id="GO:0034728">
    <property type="term" value="P:nucleosome organization"/>
    <property type="evidence" value="ECO:0007669"/>
    <property type="project" value="TreeGrafter"/>
</dbReference>
<evidence type="ECO:0000256" key="1">
    <source>
        <dbReference type="ARBA" id="ARBA00022723"/>
    </source>
</evidence>